<protein>
    <submittedName>
        <fullName evidence="3">Uncharacterized protein</fullName>
    </submittedName>
</protein>
<evidence type="ECO:0000313" key="3">
    <source>
        <dbReference type="EMBL" id="PVH13835.1"/>
    </source>
</evidence>
<feature type="transmembrane region" description="Helical" evidence="2">
    <location>
        <begin position="20"/>
        <end position="46"/>
    </location>
</feature>
<evidence type="ECO:0000313" key="4">
    <source>
        <dbReference type="Proteomes" id="UP000244406"/>
    </source>
</evidence>
<accession>A0A2V1A846</accession>
<keyword evidence="2" id="KW-0472">Membrane</keyword>
<dbReference type="EMBL" id="PKFP01000001">
    <property type="protein sequence ID" value="PVH13835.1"/>
    <property type="molecule type" value="Genomic_DNA"/>
</dbReference>
<dbReference type="Proteomes" id="UP000244406">
    <property type="component" value="Unassembled WGS sequence"/>
</dbReference>
<proteinExistence type="predicted"/>
<evidence type="ECO:0000256" key="1">
    <source>
        <dbReference type="SAM" id="MobiDB-lite"/>
    </source>
</evidence>
<dbReference type="AlphaFoldDB" id="A0A2V1A846"/>
<feature type="transmembrane region" description="Helical" evidence="2">
    <location>
        <begin position="178"/>
        <end position="198"/>
    </location>
</feature>
<organism evidence="3 4">
    <name type="scientific">Candidozyma duobushaemuli</name>
    <dbReference type="NCBI Taxonomy" id="1231522"/>
    <lineage>
        <taxon>Eukaryota</taxon>
        <taxon>Fungi</taxon>
        <taxon>Dikarya</taxon>
        <taxon>Ascomycota</taxon>
        <taxon>Saccharomycotina</taxon>
        <taxon>Pichiomycetes</taxon>
        <taxon>Metschnikowiaceae</taxon>
        <taxon>Candidozyma</taxon>
    </lineage>
</organism>
<evidence type="ECO:0000256" key="2">
    <source>
        <dbReference type="SAM" id="Phobius"/>
    </source>
</evidence>
<name>A0A2V1A846_9ASCO</name>
<feature type="compositionally biased region" description="Acidic residues" evidence="1">
    <location>
        <begin position="220"/>
        <end position="231"/>
    </location>
</feature>
<feature type="region of interest" description="Disordered" evidence="1">
    <location>
        <begin position="219"/>
        <end position="238"/>
    </location>
</feature>
<keyword evidence="2" id="KW-0812">Transmembrane</keyword>
<dbReference type="VEuPathDB" id="FungiDB:CXQ87_001953"/>
<comment type="caution">
    <text evidence="3">The sequence shown here is derived from an EMBL/GenBank/DDBJ whole genome shotgun (WGS) entry which is preliminary data.</text>
</comment>
<dbReference type="RefSeq" id="XP_025334775.1">
    <property type="nucleotide sequence ID" value="XM_025480475.1"/>
</dbReference>
<keyword evidence="2" id="KW-1133">Transmembrane helix</keyword>
<dbReference type="GeneID" id="37001953"/>
<reference evidence="3 4" key="1">
    <citation type="submission" date="2017-12" db="EMBL/GenBank/DDBJ databases">
        <title>Genome Sequence of the Amphotericin B-resistant Candida duobushaemulonii strain, B09383.</title>
        <authorList>
            <person name="Chow N.A."/>
            <person name="Gade L."/>
            <person name="Batra D."/>
            <person name="Rowe L.A."/>
            <person name="Loparev V.N."/>
            <person name="Litvintseva A.P."/>
        </authorList>
    </citation>
    <scope>NUCLEOTIDE SEQUENCE [LARGE SCALE GENOMIC DNA]</scope>
    <source>
        <strain evidence="3 4">B09383</strain>
    </source>
</reference>
<gene>
    <name evidence="3" type="ORF">CXQ87_001953</name>
</gene>
<keyword evidence="4" id="KW-1185">Reference proteome</keyword>
<sequence length="1105" mass="125572">MLVLFQHINPSRKYERSTTGFKSVIAVFTYVCWVTTLSMILAIYALKQRPGNNFSELIDAIPANVSVHYSISTTNSSDVFVVVNGPEFGEYLRENLVVNGNPSVSHTQIGNQTYQTMVFEAVSVKHWKLSAFYGMLYVTCINRSGHAMFLSLAARVHELGFWMACFVMMMAHYKYDTLRLLIPYIAFWVYSLFMWVFFERAVGYTYSNAPELNYTAECPSEGEDKENEVGGEDGNSVIAQTDGEEVDEVIFPDEIEGAGENLDSKGVNLPSEFVSVPQTKPYRAVQYERFTAVGELVDNFNNYHQISGTIDTEDSSIIRGKLEVRKVPLNDIGAFEKYNLVSPRSNVKNYFSFRLVQLKPSWCGCMSSVMATRVKVTAIETTECKIPFNEEYKYQEEVREVILKDERVNIVINEMDLRGDDRHFELDPSLYSCTLPNLGVTFFSRNCSRTYALRFSITLMCLEQKCTSTFDVTMNVVVPLEEQEKKEKAINRLVKKEDRIVMKRFQKSEVTVQEISKWTDRQKAIEGKRALTSYICAISGKDYILGVLTVSRFGPVSEKQRSLSPSNSGMDPDDFDVDYTDAILFSDSGGFSVKYVPFKDFTLNLSSRCAKFPKEVFEGKSPPFEPTVVTSQCVRTTIIWIRLEVKTFFSAAETVELIEELVVPGDYEALVESSSLPPYVEEDRLQLKNVTNIEATEQKDSDIEKVRQKEGISVFGSGPNLNDGTGRVIFTAFGLYGSTERNLILPERNLNNDFEIELHQLKPSWCGCMSDVMVSRVKITAVETTECIIPLDEGYGYEGDIREATLQDKEFQTEIKRSDMKGDHDDRYFKLPFAHYDCSLPNLGATFFSKNCSRTYALRFSVTLMCLEKKCTSTFNVTLNIVVGLKEFEKSKAVENGLFKKRDYLYIQNFPKTEAVAQDIDEWVRKKALAIGKLTLNSHICAIPGEEVIFGIITVSQFCHDIQNDHSSSLIIEEDEDNAVDPAVDYTDAIVYSNHSFRFRSKNLEMKLKRSHCYSPGVVHAELPKELLDGVWPQFNPTVATNSFSRENALEIRLEIKTSFATTEYVGLRIEYFIYGNYDALVESSSLPPYHEEDEKQLTEKEGSK</sequence>